<comment type="caution">
    <text evidence="2">Lacks conserved residue(s) required for the propagation of feature annotation.</text>
</comment>
<dbReference type="CDD" id="cd00041">
    <property type="entry name" value="CUB"/>
    <property type="match status" value="1"/>
</dbReference>
<dbReference type="Pfam" id="PF00431">
    <property type="entry name" value="CUB"/>
    <property type="match status" value="1"/>
</dbReference>
<dbReference type="PANTHER" id="PTHR22991:SF40">
    <property type="entry name" value="PROTEIN CBG13490"/>
    <property type="match status" value="1"/>
</dbReference>
<dbReference type="InterPro" id="IPR050976">
    <property type="entry name" value="Snaclec"/>
</dbReference>
<dbReference type="EMBL" id="BTRK01000006">
    <property type="protein sequence ID" value="GMR56809.1"/>
    <property type="molecule type" value="Genomic_DNA"/>
</dbReference>
<gene>
    <name evidence="4" type="ORF">PMAYCL1PPCAC_27004</name>
</gene>
<dbReference type="InterPro" id="IPR035914">
    <property type="entry name" value="Sperma_CUB_dom_sf"/>
</dbReference>
<dbReference type="InterPro" id="IPR000859">
    <property type="entry name" value="CUB_dom"/>
</dbReference>
<dbReference type="Proteomes" id="UP001328107">
    <property type="component" value="Unassembled WGS sequence"/>
</dbReference>
<dbReference type="AlphaFoldDB" id="A0AAN5D5J7"/>
<accession>A0AAN5D5J7</accession>
<feature type="non-terminal residue" evidence="4">
    <location>
        <position position="1"/>
    </location>
</feature>
<evidence type="ECO:0000256" key="2">
    <source>
        <dbReference type="PROSITE-ProRule" id="PRU00059"/>
    </source>
</evidence>
<comment type="caution">
    <text evidence="4">The sequence shown here is derived from an EMBL/GenBank/DDBJ whole genome shotgun (WGS) entry which is preliminary data.</text>
</comment>
<evidence type="ECO:0000256" key="1">
    <source>
        <dbReference type="ARBA" id="ARBA00023157"/>
    </source>
</evidence>
<evidence type="ECO:0000259" key="3">
    <source>
        <dbReference type="PROSITE" id="PS01180"/>
    </source>
</evidence>
<keyword evidence="5" id="KW-1185">Reference proteome</keyword>
<keyword evidence="1" id="KW-1015">Disulfide bond</keyword>
<protein>
    <recommendedName>
        <fullName evidence="3">CUB domain-containing protein</fullName>
    </recommendedName>
</protein>
<organism evidence="4 5">
    <name type="scientific">Pristionchus mayeri</name>
    <dbReference type="NCBI Taxonomy" id="1317129"/>
    <lineage>
        <taxon>Eukaryota</taxon>
        <taxon>Metazoa</taxon>
        <taxon>Ecdysozoa</taxon>
        <taxon>Nematoda</taxon>
        <taxon>Chromadorea</taxon>
        <taxon>Rhabditida</taxon>
        <taxon>Rhabditina</taxon>
        <taxon>Diplogasteromorpha</taxon>
        <taxon>Diplogasteroidea</taxon>
        <taxon>Neodiplogasteridae</taxon>
        <taxon>Pristionchus</taxon>
    </lineage>
</organism>
<name>A0AAN5D5J7_9BILA</name>
<proteinExistence type="predicted"/>
<feature type="non-terminal residue" evidence="4">
    <location>
        <position position="91"/>
    </location>
</feature>
<reference evidence="5" key="1">
    <citation type="submission" date="2022-10" db="EMBL/GenBank/DDBJ databases">
        <title>Genome assembly of Pristionchus species.</title>
        <authorList>
            <person name="Yoshida K."/>
            <person name="Sommer R.J."/>
        </authorList>
    </citation>
    <scope>NUCLEOTIDE SEQUENCE [LARGE SCALE GENOMIC DNA]</scope>
    <source>
        <strain evidence="5">RS5460</strain>
    </source>
</reference>
<evidence type="ECO:0000313" key="4">
    <source>
        <dbReference type="EMBL" id="GMR56809.1"/>
    </source>
</evidence>
<dbReference type="PROSITE" id="PS01180">
    <property type="entry name" value="CUB"/>
    <property type="match status" value="1"/>
</dbReference>
<sequence length="91" mass="9965">QIHPPGYPHPNIPCENTLLVEKGKLVELTVSFLEANICCDYLEILDGFIGSNIIANLTGTTDDLAKKTYTSSSNSMRIKWVPNGAVNVRGF</sequence>
<dbReference type="PANTHER" id="PTHR22991">
    <property type="entry name" value="PROTEIN CBG13490"/>
    <property type="match status" value="1"/>
</dbReference>
<dbReference type="Gene3D" id="2.60.120.290">
    <property type="entry name" value="Spermadhesin, CUB domain"/>
    <property type="match status" value="1"/>
</dbReference>
<evidence type="ECO:0000313" key="5">
    <source>
        <dbReference type="Proteomes" id="UP001328107"/>
    </source>
</evidence>
<feature type="domain" description="CUB" evidence="3">
    <location>
        <begin position="1"/>
        <end position="91"/>
    </location>
</feature>
<dbReference type="SUPFAM" id="SSF49854">
    <property type="entry name" value="Spermadhesin, CUB domain"/>
    <property type="match status" value="1"/>
</dbReference>